<accession>A0AAV1ZXN6</accession>
<dbReference type="Proteomes" id="UP001497382">
    <property type="component" value="Unassembled WGS sequence"/>
</dbReference>
<feature type="compositionally biased region" description="Low complexity" evidence="1">
    <location>
        <begin position="48"/>
        <end position="57"/>
    </location>
</feature>
<organism evidence="3 4">
    <name type="scientific">Larinioides sclopetarius</name>
    <dbReference type="NCBI Taxonomy" id="280406"/>
    <lineage>
        <taxon>Eukaryota</taxon>
        <taxon>Metazoa</taxon>
        <taxon>Ecdysozoa</taxon>
        <taxon>Arthropoda</taxon>
        <taxon>Chelicerata</taxon>
        <taxon>Arachnida</taxon>
        <taxon>Araneae</taxon>
        <taxon>Araneomorphae</taxon>
        <taxon>Entelegynae</taxon>
        <taxon>Araneoidea</taxon>
        <taxon>Araneidae</taxon>
        <taxon>Larinioides</taxon>
    </lineage>
</organism>
<feature type="transmembrane region" description="Helical" evidence="2">
    <location>
        <begin position="92"/>
        <end position="113"/>
    </location>
</feature>
<dbReference type="PANTHER" id="PTHR19346">
    <property type="entry name" value="SUGAR PHOSPHATE TRANSPORTER DOMAIN-CONTAINING PROTEIN"/>
    <property type="match status" value="1"/>
</dbReference>
<feature type="transmembrane region" description="Helical" evidence="2">
    <location>
        <begin position="206"/>
        <end position="225"/>
    </location>
</feature>
<keyword evidence="4" id="KW-1185">Reference proteome</keyword>
<evidence type="ECO:0000313" key="3">
    <source>
        <dbReference type="EMBL" id="CAL1275981.1"/>
    </source>
</evidence>
<proteinExistence type="predicted"/>
<feature type="transmembrane region" description="Helical" evidence="2">
    <location>
        <begin position="322"/>
        <end position="345"/>
    </location>
</feature>
<feature type="transmembrane region" description="Helical" evidence="2">
    <location>
        <begin position="413"/>
        <end position="431"/>
    </location>
</feature>
<protein>
    <recommendedName>
        <fullName evidence="5">Thiamine transporter SLC35F3</fullName>
    </recommendedName>
</protein>
<evidence type="ECO:0008006" key="5">
    <source>
        <dbReference type="Google" id="ProtNLM"/>
    </source>
</evidence>
<feature type="transmembrane region" description="Helical" evidence="2">
    <location>
        <begin position="286"/>
        <end position="310"/>
    </location>
</feature>
<dbReference type="PANTHER" id="PTHR19346:SF4">
    <property type="entry name" value="SUGAR PHOSPHATE TRANSPORTER DOMAIN-CONTAINING PROTEIN"/>
    <property type="match status" value="1"/>
</dbReference>
<feature type="transmembrane region" description="Helical" evidence="2">
    <location>
        <begin position="357"/>
        <end position="375"/>
    </location>
</feature>
<feature type="transmembrane region" description="Helical" evidence="2">
    <location>
        <begin position="262"/>
        <end position="280"/>
    </location>
</feature>
<gene>
    <name evidence="3" type="ORF">LARSCL_LOCUS8408</name>
</gene>
<feature type="transmembrane region" description="Helical" evidence="2">
    <location>
        <begin position="387"/>
        <end position="407"/>
    </location>
</feature>
<keyword evidence="2" id="KW-0812">Transmembrane</keyword>
<dbReference type="InterPro" id="IPR037185">
    <property type="entry name" value="EmrE-like"/>
</dbReference>
<feature type="transmembrane region" description="Helical" evidence="2">
    <location>
        <begin position="237"/>
        <end position="255"/>
    </location>
</feature>
<keyword evidence="2" id="KW-1133">Transmembrane helix</keyword>
<dbReference type="InterPro" id="IPR026505">
    <property type="entry name" value="Solute_c_fam_35_mem_F3/F4"/>
</dbReference>
<comment type="caution">
    <text evidence="3">The sequence shown here is derived from an EMBL/GenBank/DDBJ whole genome shotgun (WGS) entry which is preliminary data.</text>
</comment>
<name>A0AAV1ZXN6_9ARAC</name>
<feature type="compositionally biased region" description="Polar residues" evidence="1">
    <location>
        <begin position="463"/>
        <end position="477"/>
    </location>
</feature>
<keyword evidence="2" id="KW-0472">Membrane</keyword>
<evidence type="ECO:0000256" key="1">
    <source>
        <dbReference type="SAM" id="MobiDB-lite"/>
    </source>
</evidence>
<evidence type="ECO:0000256" key="2">
    <source>
        <dbReference type="SAM" id="Phobius"/>
    </source>
</evidence>
<reference evidence="3 4" key="1">
    <citation type="submission" date="2024-04" db="EMBL/GenBank/DDBJ databases">
        <authorList>
            <person name="Rising A."/>
            <person name="Reimegard J."/>
            <person name="Sonavane S."/>
            <person name="Akerstrom W."/>
            <person name="Nylinder S."/>
            <person name="Hedman E."/>
            <person name="Kallberg Y."/>
        </authorList>
    </citation>
    <scope>NUCLEOTIDE SEQUENCE [LARGE SCALE GENOMIC DNA]</scope>
</reference>
<feature type="region of interest" description="Disordered" evidence="1">
    <location>
        <begin position="456"/>
        <end position="477"/>
    </location>
</feature>
<dbReference type="SUPFAM" id="SSF103481">
    <property type="entry name" value="Multidrug resistance efflux transporter EmrE"/>
    <property type="match status" value="1"/>
</dbReference>
<dbReference type="AlphaFoldDB" id="A0AAV1ZXN6"/>
<sequence>MSGGNLSSVKSDSLESLDLKPLPSKKLSLLRKHCCKSKKLVSLEDDSGSQSDSGSGDAMLEHRENQRESQPYVQVTRRTCFTEHRKRMSCGLFLTSFVAVSWVGGTHLLRAMYIDYSLALVANAQKLNMTSMSNLEHGEDRSALLYPLYNAPFFTTWVCTTLNFFFFPVYLTSRFCAPASEKTSMKKELTDSIQPYQERGLSVGGFLCRCGTFTVLWVATNYMFVYSLTLLDATDVIALYTTNVAFIYLLSWVLLQEQFVGIRIVAVIMCNTGIALFAYMDGGVSRAMTLGGVVLAAAAAAGTAVYKVLFKKFIGEVNLGQLSFFFSSVGLCNILMMWPIFLALYFTDLETIFWKDIPWLPLGGAALFIFLANLLGNFGVMWTYEVFLTLGFLFAVPASAAVDVYLYSVEFRGMKLAGVVLSMIGFCLVLLPENWPDYLTMLLRWRRNKYPHETTCSHPEPRTSYTSRLRTQSGRVK</sequence>
<feature type="transmembrane region" description="Helical" evidence="2">
    <location>
        <begin position="154"/>
        <end position="177"/>
    </location>
</feature>
<evidence type="ECO:0000313" key="4">
    <source>
        <dbReference type="Proteomes" id="UP001497382"/>
    </source>
</evidence>
<feature type="region of interest" description="Disordered" evidence="1">
    <location>
        <begin position="44"/>
        <end position="71"/>
    </location>
</feature>
<dbReference type="EMBL" id="CAXIEN010000090">
    <property type="protein sequence ID" value="CAL1275981.1"/>
    <property type="molecule type" value="Genomic_DNA"/>
</dbReference>